<keyword evidence="3" id="KW-1185">Reference proteome</keyword>
<dbReference type="GO" id="GO:0005829">
    <property type="term" value="C:cytosol"/>
    <property type="evidence" value="ECO:0007669"/>
    <property type="project" value="TreeGrafter"/>
</dbReference>
<protein>
    <submittedName>
        <fullName evidence="2">Leucine-responsive regulatory protein</fullName>
    </submittedName>
</protein>
<evidence type="ECO:0000313" key="3">
    <source>
        <dbReference type="Proteomes" id="UP000193307"/>
    </source>
</evidence>
<dbReference type="PANTHER" id="PTHR30154">
    <property type="entry name" value="LEUCINE-RESPONSIVE REGULATORY PROTEIN"/>
    <property type="match status" value="1"/>
</dbReference>
<accession>A0A1Y5TKZ8</accession>
<dbReference type="GO" id="GO:0043565">
    <property type="term" value="F:sequence-specific DNA binding"/>
    <property type="evidence" value="ECO:0007669"/>
    <property type="project" value="TreeGrafter"/>
</dbReference>
<dbReference type="Pfam" id="PF01037">
    <property type="entry name" value="AsnC_trans_reg"/>
    <property type="match status" value="1"/>
</dbReference>
<sequence>MAFVEITLEDTTDAALGAFNAAAENVPELEQCHIITGSFDYLLKVRTKDSIDFRQVLVESLSELPHVARTSTYLAMETVKEAELNLLLDAD</sequence>
<dbReference type="PANTHER" id="PTHR30154:SF0">
    <property type="entry name" value="LEUCINE-RESPONSIVE REGULATORY PROTEIN"/>
    <property type="match status" value="1"/>
</dbReference>
<dbReference type="EMBL" id="FWFW01000015">
    <property type="protein sequence ID" value="SLN66527.1"/>
    <property type="molecule type" value="Genomic_DNA"/>
</dbReference>
<feature type="domain" description="Transcription regulator AsnC/Lrp ligand binding" evidence="1">
    <location>
        <begin position="4"/>
        <end position="78"/>
    </location>
</feature>
<dbReference type="Proteomes" id="UP000193307">
    <property type="component" value="Unassembled WGS sequence"/>
</dbReference>
<dbReference type="RefSeq" id="WP_306455997.1">
    <property type="nucleotide sequence ID" value="NZ_FNZV01000016.1"/>
</dbReference>
<organism evidence="2 3">
    <name type="scientific">Pacificibacter marinus</name>
    <dbReference type="NCBI Taxonomy" id="658057"/>
    <lineage>
        <taxon>Bacteria</taxon>
        <taxon>Pseudomonadati</taxon>
        <taxon>Pseudomonadota</taxon>
        <taxon>Alphaproteobacteria</taxon>
        <taxon>Rhodobacterales</taxon>
        <taxon>Roseobacteraceae</taxon>
        <taxon>Pacificibacter</taxon>
    </lineage>
</organism>
<dbReference type="AlphaFoldDB" id="A0A1Y5TKZ8"/>
<dbReference type="Gene3D" id="3.30.70.920">
    <property type="match status" value="1"/>
</dbReference>
<reference evidence="2 3" key="1">
    <citation type="submission" date="2017-03" db="EMBL/GenBank/DDBJ databases">
        <authorList>
            <person name="Afonso C.L."/>
            <person name="Miller P.J."/>
            <person name="Scott M.A."/>
            <person name="Spackman E."/>
            <person name="Goraichik I."/>
            <person name="Dimitrov K.M."/>
            <person name="Suarez D.L."/>
            <person name="Swayne D.E."/>
        </authorList>
    </citation>
    <scope>NUCLEOTIDE SEQUENCE [LARGE SCALE GENOMIC DNA]</scope>
    <source>
        <strain evidence="2 3">CECT 7971</strain>
    </source>
</reference>
<dbReference type="STRING" id="658057.SAMN04488032_11669"/>
<evidence type="ECO:0000259" key="1">
    <source>
        <dbReference type="Pfam" id="PF01037"/>
    </source>
</evidence>
<evidence type="ECO:0000313" key="2">
    <source>
        <dbReference type="EMBL" id="SLN66527.1"/>
    </source>
</evidence>
<name>A0A1Y5TKZ8_9RHOB</name>
<dbReference type="InterPro" id="IPR011008">
    <property type="entry name" value="Dimeric_a/b-barrel"/>
</dbReference>
<proteinExistence type="predicted"/>
<dbReference type="GO" id="GO:0043201">
    <property type="term" value="P:response to L-leucine"/>
    <property type="evidence" value="ECO:0007669"/>
    <property type="project" value="TreeGrafter"/>
</dbReference>
<dbReference type="InterPro" id="IPR019887">
    <property type="entry name" value="Tscrpt_reg_AsnC/Lrp_C"/>
</dbReference>
<dbReference type="SUPFAM" id="SSF54909">
    <property type="entry name" value="Dimeric alpha+beta barrel"/>
    <property type="match status" value="1"/>
</dbReference>
<gene>
    <name evidence="2" type="primary">lrp_11</name>
    <name evidence="2" type="ORF">PAM7971_03500</name>
</gene>
<dbReference type="GO" id="GO:0006524">
    <property type="term" value="P:alanine catabolic process"/>
    <property type="evidence" value="ECO:0007669"/>
    <property type="project" value="TreeGrafter"/>
</dbReference>